<organism evidence="11 12">
    <name type="scientific">Drosophila guanche</name>
    <name type="common">Fruit fly</name>
    <dbReference type="NCBI Taxonomy" id="7266"/>
    <lineage>
        <taxon>Eukaryota</taxon>
        <taxon>Metazoa</taxon>
        <taxon>Ecdysozoa</taxon>
        <taxon>Arthropoda</taxon>
        <taxon>Hexapoda</taxon>
        <taxon>Insecta</taxon>
        <taxon>Pterygota</taxon>
        <taxon>Neoptera</taxon>
        <taxon>Endopterygota</taxon>
        <taxon>Diptera</taxon>
        <taxon>Brachycera</taxon>
        <taxon>Muscomorpha</taxon>
        <taxon>Ephydroidea</taxon>
        <taxon>Drosophilidae</taxon>
        <taxon>Drosophila</taxon>
        <taxon>Sophophora</taxon>
    </lineage>
</organism>
<proteinExistence type="predicted"/>
<evidence type="ECO:0000256" key="8">
    <source>
        <dbReference type="ARBA" id="ARBA00023170"/>
    </source>
</evidence>
<dbReference type="STRING" id="7266.A0A3B0JYZ6"/>
<dbReference type="GO" id="GO:0004984">
    <property type="term" value="F:olfactory receptor activity"/>
    <property type="evidence" value="ECO:0007669"/>
    <property type="project" value="InterPro"/>
</dbReference>
<evidence type="ECO:0000256" key="9">
    <source>
        <dbReference type="ARBA" id="ARBA00023224"/>
    </source>
</evidence>
<dbReference type="GO" id="GO:0005886">
    <property type="term" value="C:plasma membrane"/>
    <property type="evidence" value="ECO:0007669"/>
    <property type="project" value="UniProtKB-SubCell"/>
</dbReference>
<reference evidence="12" key="1">
    <citation type="submission" date="2018-01" db="EMBL/GenBank/DDBJ databases">
        <authorList>
            <person name="Alioto T."/>
            <person name="Alioto T."/>
        </authorList>
    </citation>
    <scope>NUCLEOTIDE SEQUENCE [LARGE SCALE GENOMIC DNA]</scope>
</reference>
<keyword evidence="3" id="KW-0716">Sensory transduction</keyword>
<dbReference type="Pfam" id="PF15883">
    <property type="entry name" value="DUF4736"/>
    <property type="match status" value="1"/>
</dbReference>
<feature type="transmembrane region" description="Helical" evidence="10">
    <location>
        <begin position="289"/>
        <end position="309"/>
    </location>
</feature>
<accession>A0A3B0JYZ6</accession>
<evidence type="ECO:0000256" key="5">
    <source>
        <dbReference type="ARBA" id="ARBA00022725"/>
    </source>
</evidence>
<keyword evidence="12" id="KW-1185">Reference proteome</keyword>
<dbReference type="AlphaFoldDB" id="A0A3B0JYZ6"/>
<sequence>MSNVQFEWLQSIISGADMLGGTRYRPRLADGELAPLPWPVALYRKLNHISWPLEEGVTGRTKHLERLLLIVGFLIFCEHNEVDFHYLIVNRNDIDNFLTGMPTYLILVEMQIRCFQLAWHKNRFRALLQRFYRDIYVQQASEPQLFAHIQRQMLSTRLNSIIYLLALFNFLLVPVQNIIYHRREMLYKQVYPFDNTKLQYFIPLIGLNFWLGVIVTSMLFGELNVLGEMMMHLNARYVQLGQDLRCTAQRLLLEADKLEMAASYRRALTHILRRNGALHDFGEEIEKEFSFRIFVMFAFSAGLLCALSFKAYTNPFSNVAYIVWFLAKLMELLSFGMLGSILYKTTDDLALMYYTADWEQVVHQSNNRMENLRLMKLVTLSIQLNSRPFFITGLKYFRVSLTAVLKNYATLAKCTILWLLLLGILHYGYVSKNCDLLWWKQQLTKRKVGPMIVLLYIIVLKVSLILFMTLWSYTKNVDKEQQKNELPISAVKQRYRRFIMMRLLEAVDELLHRPLGDFTRPWRVQRRFLKRRSKFIKEVELFLWSARKLYERTDDQLCLPLHQVLLVDDQREEQLLQLGYGERLASLTDVDIHRMVYG</sequence>
<evidence type="ECO:0000256" key="1">
    <source>
        <dbReference type="ARBA" id="ARBA00004651"/>
    </source>
</evidence>
<evidence type="ECO:0000256" key="10">
    <source>
        <dbReference type="SAM" id="Phobius"/>
    </source>
</evidence>
<keyword evidence="7 10" id="KW-0472">Membrane</keyword>
<dbReference type="EMBL" id="OUUW01000012">
    <property type="protein sequence ID" value="SPP87295.1"/>
    <property type="molecule type" value="Genomic_DNA"/>
</dbReference>
<keyword evidence="2" id="KW-1003">Cell membrane</keyword>
<feature type="transmembrane region" description="Helical" evidence="10">
    <location>
        <begin position="409"/>
        <end position="430"/>
    </location>
</feature>
<name>A0A3B0JYZ6_DROGU</name>
<feature type="transmembrane region" description="Helical" evidence="10">
    <location>
        <begin position="200"/>
        <end position="221"/>
    </location>
</feature>
<evidence type="ECO:0000256" key="7">
    <source>
        <dbReference type="ARBA" id="ARBA00023136"/>
    </source>
</evidence>
<gene>
    <name evidence="11" type="ORF">DGUA_6G009658</name>
</gene>
<dbReference type="GO" id="GO:0007165">
    <property type="term" value="P:signal transduction"/>
    <property type="evidence" value="ECO:0007669"/>
    <property type="project" value="UniProtKB-KW"/>
</dbReference>
<evidence type="ECO:0000256" key="6">
    <source>
        <dbReference type="ARBA" id="ARBA00022989"/>
    </source>
</evidence>
<dbReference type="OrthoDB" id="7845758at2759"/>
<dbReference type="PANTHER" id="PTHR21137:SF35">
    <property type="entry name" value="ODORANT RECEPTOR 19A-RELATED"/>
    <property type="match status" value="1"/>
</dbReference>
<dbReference type="InterPro" id="IPR004117">
    <property type="entry name" value="7tm6_olfct_rcpt"/>
</dbReference>
<feature type="transmembrane region" description="Helical" evidence="10">
    <location>
        <begin position="161"/>
        <end position="180"/>
    </location>
</feature>
<keyword evidence="8 11" id="KW-0675">Receptor</keyword>
<keyword evidence="5" id="KW-0552">Olfaction</keyword>
<dbReference type="OMA" id="VFCEHNE"/>
<keyword evidence="9" id="KW-0807">Transducer</keyword>
<dbReference type="Proteomes" id="UP000268350">
    <property type="component" value="Unassembled WGS sequence"/>
</dbReference>
<feature type="transmembrane region" description="Helical" evidence="10">
    <location>
        <begin position="321"/>
        <end position="343"/>
    </location>
</feature>
<feature type="transmembrane region" description="Helical" evidence="10">
    <location>
        <begin position="451"/>
        <end position="473"/>
    </location>
</feature>
<evidence type="ECO:0000256" key="4">
    <source>
        <dbReference type="ARBA" id="ARBA00022692"/>
    </source>
</evidence>
<evidence type="ECO:0000256" key="2">
    <source>
        <dbReference type="ARBA" id="ARBA00022475"/>
    </source>
</evidence>
<comment type="subcellular location">
    <subcellularLocation>
        <location evidence="1">Cell membrane</location>
        <topology evidence="1">Multi-pass membrane protein</topology>
    </subcellularLocation>
</comment>
<dbReference type="InterPro" id="IPR031754">
    <property type="entry name" value="DUF4736"/>
</dbReference>
<evidence type="ECO:0000313" key="11">
    <source>
        <dbReference type="EMBL" id="SPP87295.1"/>
    </source>
</evidence>
<dbReference type="GO" id="GO:0005549">
    <property type="term" value="F:odorant binding"/>
    <property type="evidence" value="ECO:0007669"/>
    <property type="project" value="InterPro"/>
</dbReference>
<dbReference type="PANTHER" id="PTHR21137">
    <property type="entry name" value="ODORANT RECEPTOR"/>
    <property type="match status" value="1"/>
</dbReference>
<protein>
    <submittedName>
        <fullName evidence="11">Blast:Odorant receptor 74a</fullName>
    </submittedName>
</protein>
<evidence type="ECO:0000313" key="12">
    <source>
        <dbReference type="Proteomes" id="UP000268350"/>
    </source>
</evidence>
<evidence type="ECO:0000256" key="3">
    <source>
        <dbReference type="ARBA" id="ARBA00022606"/>
    </source>
</evidence>
<keyword evidence="6 10" id="KW-1133">Transmembrane helix</keyword>
<keyword evidence="4 10" id="KW-0812">Transmembrane</keyword>